<sequence length="406" mass="45456">MSMKPAATRQLVAALQERTDELVGRILEFIRADLPTYVLIDDADFTRAATQAMEILLNTGLQARVITDSERLTLGNHGRTRGQQGIPLPEMFSAWRIAQRTLIRELITVGRAAGVDEHELLDLTTVVMESSDAAIQEIAQGHHHAEHERVRREHQRRSDLLRGILFGTLTVQEIRIQARQYGLDSENAYHPIYARITPEVSATTLEHILSTTNSSGSTQHPDLTAVVDGDFAGILTRPPRYEIDIAIGYGSPCRLHQMEQSFQQAKRALTTAEAFGLHHPCELGRLGLLPAIAADAEIGDIMVARYVTPLGDSDGTAAILDTISRYFAYKQRADLTAKAMHLHTNTVRYRLNRYQDLTGTDLHNPEQALEIWWAIQRRQLTKNQPPLQEPCRRSPTPDSDRPTESS</sequence>
<dbReference type="EMBL" id="CP041150">
    <property type="protein sequence ID" value="QDF68757.1"/>
    <property type="molecule type" value="Genomic_DNA"/>
</dbReference>
<dbReference type="Gene3D" id="1.10.10.2840">
    <property type="entry name" value="PucR C-terminal helix-turn-helix domain"/>
    <property type="match status" value="1"/>
</dbReference>
<dbReference type="Pfam" id="PF13556">
    <property type="entry name" value="HTH_30"/>
    <property type="match status" value="1"/>
</dbReference>
<dbReference type="InterPro" id="IPR025751">
    <property type="entry name" value="RsbRD_N_dom"/>
</dbReference>
<evidence type="ECO:0000256" key="1">
    <source>
        <dbReference type="SAM" id="MobiDB-lite"/>
    </source>
</evidence>
<proteinExistence type="predicted"/>
<evidence type="ECO:0000313" key="5">
    <source>
        <dbReference type="Proteomes" id="UP000317728"/>
    </source>
</evidence>
<dbReference type="PANTHER" id="PTHR33744">
    <property type="entry name" value="CARBOHYDRATE DIACID REGULATOR"/>
    <property type="match status" value="1"/>
</dbReference>
<dbReference type="PANTHER" id="PTHR33744:SF1">
    <property type="entry name" value="DNA-BINDING TRANSCRIPTIONAL ACTIVATOR ADER"/>
    <property type="match status" value="1"/>
</dbReference>
<feature type="domain" description="PucR C-terminal helix-turn-helix" evidence="2">
    <location>
        <begin position="320"/>
        <end position="375"/>
    </location>
</feature>
<feature type="domain" description="RsbT co-antagonist protein RsbRD N-terminal" evidence="3">
    <location>
        <begin position="20"/>
        <end position="157"/>
    </location>
</feature>
<dbReference type="Pfam" id="PF14361">
    <property type="entry name" value="RsbRD_N"/>
    <property type="match status" value="1"/>
</dbReference>
<name>A0AB73TVE8_MYCCH</name>
<evidence type="ECO:0000313" key="4">
    <source>
        <dbReference type="EMBL" id="QDF68757.1"/>
    </source>
</evidence>
<dbReference type="InterPro" id="IPR051448">
    <property type="entry name" value="CdaR-like_regulators"/>
</dbReference>
<feature type="region of interest" description="Disordered" evidence="1">
    <location>
        <begin position="383"/>
        <end position="406"/>
    </location>
</feature>
<accession>A0AB73TVE8</accession>
<evidence type="ECO:0008006" key="6">
    <source>
        <dbReference type="Google" id="ProtNLM"/>
    </source>
</evidence>
<dbReference type="InterPro" id="IPR025736">
    <property type="entry name" value="PucR_C-HTH_dom"/>
</dbReference>
<evidence type="ECO:0000259" key="2">
    <source>
        <dbReference type="Pfam" id="PF13556"/>
    </source>
</evidence>
<dbReference type="InterPro" id="IPR042070">
    <property type="entry name" value="PucR_C-HTH_sf"/>
</dbReference>
<organism evidence="4 5">
    <name type="scientific">Mycobacteroides chelonae</name>
    <name type="common">Mycobacterium chelonae</name>
    <dbReference type="NCBI Taxonomy" id="1774"/>
    <lineage>
        <taxon>Bacteria</taxon>
        <taxon>Bacillati</taxon>
        <taxon>Actinomycetota</taxon>
        <taxon>Actinomycetes</taxon>
        <taxon>Mycobacteriales</taxon>
        <taxon>Mycobacteriaceae</taxon>
        <taxon>Mycobacteroides</taxon>
    </lineage>
</organism>
<dbReference type="AlphaFoldDB" id="A0AB73TVE8"/>
<evidence type="ECO:0000259" key="3">
    <source>
        <dbReference type="Pfam" id="PF14361"/>
    </source>
</evidence>
<reference evidence="4 5" key="1">
    <citation type="submission" date="2019-06" db="EMBL/GenBank/DDBJ databases">
        <title>Whole geneome sequnce of Mycobacteroides chelonae M77 isolated from bovine milk from Meghalaya, India.</title>
        <authorList>
            <person name="Vise E."/>
            <person name="Das S."/>
            <person name="Garg A."/>
            <person name="Ghatak S."/>
            <person name="Shakuntala I."/>
            <person name="Milton A.A.P."/>
            <person name="Karam A."/>
            <person name="Sanjukta R."/>
            <person name="Puro K."/>
            <person name="Sen A."/>
        </authorList>
    </citation>
    <scope>NUCLEOTIDE SEQUENCE [LARGE SCALE GENOMIC DNA]</scope>
    <source>
        <strain evidence="4 5">M77</strain>
    </source>
</reference>
<dbReference type="Proteomes" id="UP000317728">
    <property type="component" value="Chromosome"/>
</dbReference>
<protein>
    <recommendedName>
        <fullName evidence="6">PucR C-terminal helix-turn-helix domain-containing protein</fullName>
    </recommendedName>
</protein>
<gene>
    <name evidence="4" type="ORF">FJK96_00180</name>
</gene>